<organism evidence="10 11">
    <name type="scientific">Cuneatibacter caecimuris</name>
    <dbReference type="NCBI Taxonomy" id="1796618"/>
    <lineage>
        <taxon>Bacteria</taxon>
        <taxon>Bacillati</taxon>
        <taxon>Bacillota</taxon>
        <taxon>Clostridia</taxon>
        <taxon>Lachnospirales</taxon>
        <taxon>Lachnospiraceae</taxon>
        <taxon>Cuneatibacter</taxon>
    </lineage>
</organism>
<feature type="domain" description="Type II secretion system protein GspF" evidence="9">
    <location>
        <begin position="265"/>
        <end position="387"/>
    </location>
</feature>
<dbReference type="RefSeq" id="WP_130432539.1">
    <property type="nucleotide sequence ID" value="NZ_SGXF01000001.1"/>
</dbReference>
<feature type="transmembrane region" description="Helical" evidence="8">
    <location>
        <begin position="368"/>
        <end position="389"/>
    </location>
</feature>
<feature type="transmembrane region" description="Helical" evidence="8">
    <location>
        <begin position="216"/>
        <end position="234"/>
    </location>
</feature>
<evidence type="ECO:0000256" key="5">
    <source>
        <dbReference type="ARBA" id="ARBA00022692"/>
    </source>
</evidence>
<protein>
    <submittedName>
        <fullName evidence="10">Type IV pilus assembly protein PilC</fullName>
    </submittedName>
</protein>
<evidence type="ECO:0000313" key="10">
    <source>
        <dbReference type="EMBL" id="RZT02292.1"/>
    </source>
</evidence>
<gene>
    <name evidence="10" type="ORF">EV209_0403</name>
</gene>
<keyword evidence="6 8" id="KW-1133">Transmembrane helix</keyword>
<dbReference type="InterPro" id="IPR018076">
    <property type="entry name" value="T2SS_GspF_dom"/>
</dbReference>
<comment type="caution">
    <text evidence="10">The sequence shown here is derived from an EMBL/GenBank/DDBJ whole genome shotgun (WGS) entry which is preliminary data.</text>
</comment>
<dbReference type="PANTHER" id="PTHR30012:SF0">
    <property type="entry name" value="TYPE II SECRETION SYSTEM PROTEIN F-RELATED"/>
    <property type="match status" value="1"/>
</dbReference>
<dbReference type="EMBL" id="SGXF01000001">
    <property type="protein sequence ID" value="RZT02292.1"/>
    <property type="molecule type" value="Genomic_DNA"/>
</dbReference>
<keyword evidence="7 8" id="KW-0472">Membrane</keyword>
<feature type="domain" description="Type II secretion system protein GspF" evidence="9">
    <location>
        <begin position="62"/>
        <end position="186"/>
    </location>
</feature>
<dbReference type="GO" id="GO:0005886">
    <property type="term" value="C:plasma membrane"/>
    <property type="evidence" value="ECO:0007669"/>
    <property type="project" value="UniProtKB-SubCell"/>
</dbReference>
<keyword evidence="11" id="KW-1185">Reference proteome</keyword>
<dbReference type="PANTHER" id="PTHR30012">
    <property type="entry name" value="GENERAL SECRETION PATHWAY PROTEIN"/>
    <property type="match status" value="1"/>
</dbReference>
<keyword evidence="3" id="KW-1003">Cell membrane</keyword>
<evidence type="ECO:0000256" key="3">
    <source>
        <dbReference type="ARBA" id="ARBA00022475"/>
    </source>
</evidence>
<evidence type="ECO:0000256" key="8">
    <source>
        <dbReference type="SAM" id="Phobius"/>
    </source>
</evidence>
<feature type="transmembrane region" description="Helical" evidence="8">
    <location>
        <begin position="163"/>
        <end position="185"/>
    </location>
</feature>
<name>A0A4Q7PMZ7_9FIRM</name>
<dbReference type="Gene3D" id="1.20.81.30">
    <property type="entry name" value="Type II secretion system (T2SS), domain F"/>
    <property type="match status" value="2"/>
</dbReference>
<dbReference type="InterPro" id="IPR042094">
    <property type="entry name" value="T2SS_GspF_sf"/>
</dbReference>
<comment type="subcellular location">
    <subcellularLocation>
        <location evidence="1">Cell inner membrane</location>
        <topology evidence="1">Multi-pass membrane protein</topology>
    </subcellularLocation>
</comment>
<evidence type="ECO:0000256" key="2">
    <source>
        <dbReference type="ARBA" id="ARBA00005745"/>
    </source>
</evidence>
<sequence>MAKYKYRAVDGSGKAVKGVMEAGDEAELYTRLRSGGLYLKTASPAEKEGSSRKIKAKVLAEFCRSLGTLLGAGVSLVRALAMVSQEETTKPVYRKIYEDVLRRVRQGTPLSEAMEEQGKAFPPLLIHMFRSAEASGSLDKASIRMASHYDKEYRMHSKLVSAMTYPCILLGLIVVVVLIIFTFVIPQFEDLFSQMEELPALTKGVMAFKDLLVNHWLLILVVLAAAVVLFRALLRIPAVCLKKDKIKVHLPLVGKLLKVVYTARFARTLSSLYSAGLPIVQALQVGCRTVGNSYIESQFDEAVAKVRGGATLSEALRGIDGFITKLSSSILVGEETGSLDSMLDSTADTLDYESEMAINRMVTFLEPAMIVVMAILVGIVVIAVIMPIYGSYDAIESSALN</sequence>
<keyword evidence="5 8" id="KW-0812">Transmembrane</keyword>
<evidence type="ECO:0000256" key="4">
    <source>
        <dbReference type="ARBA" id="ARBA00022519"/>
    </source>
</evidence>
<proteinExistence type="inferred from homology"/>
<dbReference type="OrthoDB" id="9805682at2"/>
<accession>A0A4Q7PMZ7</accession>
<dbReference type="AlphaFoldDB" id="A0A4Q7PMZ7"/>
<evidence type="ECO:0000313" key="11">
    <source>
        <dbReference type="Proteomes" id="UP000292927"/>
    </source>
</evidence>
<evidence type="ECO:0000256" key="6">
    <source>
        <dbReference type="ARBA" id="ARBA00022989"/>
    </source>
</evidence>
<reference evidence="10 11" key="1">
    <citation type="submission" date="2019-02" db="EMBL/GenBank/DDBJ databases">
        <title>Genomic Encyclopedia of Type Strains, Phase IV (KMG-IV): sequencing the most valuable type-strain genomes for metagenomic binning, comparative biology and taxonomic classification.</title>
        <authorList>
            <person name="Goeker M."/>
        </authorList>
    </citation>
    <scope>NUCLEOTIDE SEQUENCE [LARGE SCALE GENOMIC DNA]</scope>
    <source>
        <strain evidence="10 11">DSM 29486</strain>
    </source>
</reference>
<evidence type="ECO:0000259" key="9">
    <source>
        <dbReference type="Pfam" id="PF00482"/>
    </source>
</evidence>
<comment type="similarity">
    <text evidence="2">Belongs to the GSP F family.</text>
</comment>
<evidence type="ECO:0000256" key="7">
    <source>
        <dbReference type="ARBA" id="ARBA00023136"/>
    </source>
</evidence>
<dbReference type="PRINTS" id="PR00812">
    <property type="entry name" value="BCTERIALGSPF"/>
</dbReference>
<dbReference type="Proteomes" id="UP000292927">
    <property type="component" value="Unassembled WGS sequence"/>
</dbReference>
<evidence type="ECO:0000256" key="1">
    <source>
        <dbReference type="ARBA" id="ARBA00004429"/>
    </source>
</evidence>
<dbReference type="Pfam" id="PF00482">
    <property type="entry name" value="T2SSF"/>
    <property type="match status" value="2"/>
</dbReference>
<keyword evidence="4" id="KW-0997">Cell inner membrane</keyword>
<dbReference type="FunFam" id="1.20.81.30:FF:000001">
    <property type="entry name" value="Type II secretion system protein F"/>
    <property type="match status" value="1"/>
</dbReference>
<dbReference type="InterPro" id="IPR003004">
    <property type="entry name" value="GspF/PilC"/>
</dbReference>